<dbReference type="CDD" id="cd12108">
    <property type="entry name" value="Hr-like"/>
    <property type="match status" value="1"/>
</dbReference>
<name>A0ABT8SAS2_9BURK</name>
<dbReference type="Gene3D" id="1.20.120.520">
    <property type="entry name" value="nmb1532 protein domain like"/>
    <property type="match status" value="1"/>
</dbReference>
<evidence type="ECO:0000313" key="3">
    <source>
        <dbReference type="Proteomes" id="UP001169027"/>
    </source>
</evidence>
<dbReference type="Pfam" id="PF01814">
    <property type="entry name" value="Hemerythrin"/>
    <property type="match status" value="1"/>
</dbReference>
<dbReference type="InterPro" id="IPR012312">
    <property type="entry name" value="Hemerythrin-like"/>
</dbReference>
<dbReference type="PANTHER" id="PTHR39966:SF1">
    <property type="entry name" value="HEMERYTHRIN-LIKE DOMAIN-CONTAINING PROTEIN"/>
    <property type="match status" value="1"/>
</dbReference>
<dbReference type="PANTHER" id="PTHR39966">
    <property type="entry name" value="BLL2471 PROTEIN-RELATED"/>
    <property type="match status" value="1"/>
</dbReference>
<protein>
    <submittedName>
        <fullName evidence="2">Hemerythrin domain-containing protein</fullName>
    </submittedName>
</protein>
<dbReference type="EMBL" id="JAUKVY010000014">
    <property type="protein sequence ID" value="MDO1534546.1"/>
    <property type="molecule type" value="Genomic_DNA"/>
</dbReference>
<dbReference type="RefSeq" id="WP_286531695.1">
    <property type="nucleotide sequence ID" value="NZ_JAUJZH010000014.1"/>
</dbReference>
<evidence type="ECO:0000313" key="2">
    <source>
        <dbReference type="EMBL" id="MDO1534546.1"/>
    </source>
</evidence>
<feature type="domain" description="Hemerythrin-like" evidence="1">
    <location>
        <begin position="6"/>
        <end position="146"/>
    </location>
</feature>
<proteinExistence type="predicted"/>
<comment type="caution">
    <text evidence="2">The sequence shown here is derived from an EMBL/GenBank/DDBJ whole genome shotgun (WGS) entry which is preliminary data.</text>
</comment>
<evidence type="ECO:0000259" key="1">
    <source>
        <dbReference type="Pfam" id="PF01814"/>
    </source>
</evidence>
<keyword evidence="3" id="KW-1185">Reference proteome</keyword>
<accession>A0ABT8SAS2</accession>
<gene>
    <name evidence="2" type="ORF">Q2T77_19840</name>
</gene>
<reference evidence="2" key="1">
    <citation type="submission" date="2023-06" db="EMBL/GenBank/DDBJ databases">
        <authorList>
            <person name="Jiang Y."/>
            <person name="Liu Q."/>
        </authorList>
    </citation>
    <scope>NUCLEOTIDE SEQUENCE</scope>
    <source>
        <strain evidence="2">CGMCC 1.12090</strain>
    </source>
</reference>
<sequence length="219" mass="24282">MTHVTVDIILREHRALSAMLRAILLLLGEHRRRNTVPDLAALEAMVFYIGEFPEKLHHPKESRLLFPRLRGRDDKLDAVLDRLDRDHASGGHALREIEHALLGIQVLGDPAGRNAGWEAFEAAMRQYALAYLEHMHVEETEVLPLAEAVLGAADWAELDAAFGANRDPMTGYEADEAYRPLFRRIVGALEKSGGIGSALEAFAGTAQPKFSEEHRPHGG</sequence>
<dbReference type="Proteomes" id="UP001169027">
    <property type="component" value="Unassembled WGS sequence"/>
</dbReference>
<organism evidence="2 3">
    <name type="scientific">Variovorax ginsengisoli</name>
    <dbReference type="NCBI Taxonomy" id="363844"/>
    <lineage>
        <taxon>Bacteria</taxon>
        <taxon>Pseudomonadati</taxon>
        <taxon>Pseudomonadota</taxon>
        <taxon>Betaproteobacteria</taxon>
        <taxon>Burkholderiales</taxon>
        <taxon>Comamonadaceae</taxon>
        <taxon>Variovorax</taxon>
    </lineage>
</organism>